<evidence type="ECO:0000313" key="1">
    <source>
        <dbReference type="EMBL" id="KCZ83600.1"/>
    </source>
</evidence>
<keyword evidence="2" id="KW-1185">Reference proteome</keyword>
<reference evidence="1 2" key="1">
    <citation type="journal article" date="2014" name="Antonie Van Leeuwenhoek">
        <title>Hyphomonas beringensis sp. nov. and Hyphomonas chukchiensis sp. nov., isolated from surface seawater of the Bering Sea and Chukchi Sea.</title>
        <authorList>
            <person name="Li C."/>
            <person name="Lai Q."/>
            <person name="Li G."/>
            <person name="Dong C."/>
            <person name="Wang J."/>
            <person name="Liao Y."/>
            <person name="Shao Z."/>
        </authorList>
    </citation>
    <scope>NUCLEOTIDE SEQUENCE [LARGE SCALE GENOMIC DNA]</scope>
    <source>
        <strain evidence="1 2">MHS-3</strain>
    </source>
</reference>
<gene>
    <name evidence="1" type="ORF">HAD_13399</name>
</gene>
<protein>
    <submittedName>
        <fullName evidence="1">Uncharacterized protein</fullName>
    </submittedName>
</protein>
<dbReference type="PATRIC" id="fig|1280949.3.peg.2723"/>
<evidence type="ECO:0000313" key="2">
    <source>
        <dbReference type="Proteomes" id="UP000027446"/>
    </source>
</evidence>
<accession>A0A069E294</accession>
<proteinExistence type="predicted"/>
<dbReference type="Proteomes" id="UP000027446">
    <property type="component" value="Unassembled WGS sequence"/>
</dbReference>
<dbReference type="AlphaFoldDB" id="A0A069E294"/>
<organism evidence="1 2">
    <name type="scientific">Hyphomonas adhaerens MHS-3</name>
    <dbReference type="NCBI Taxonomy" id="1280949"/>
    <lineage>
        <taxon>Bacteria</taxon>
        <taxon>Pseudomonadati</taxon>
        <taxon>Pseudomonadota</taxon>
        <taxon>Alphaproteobacteria</taxon>
        <taxon>Hyphomonadales</taxon>
        <taxon>Hyphomonadaceae</taxon>
        <taxon>Hyphomonas</taxon>
    </lineage>
</organism>
<name>A0A069E294_9PROT</name>
<dbReference type="STRING" id="1280949.HAD_13399"/>
<sequence>MPDFSGGEYRPHLVSDEEVNQDYLGVQFVECADPVDFVVDLRVSVQLLYDGVDYSGLVPDSSFTIREGARTVGEGHVVSC</sequence>
<dbReference type="Gene3D" id="2.40.30.10">
    <property type="entry name" value="Translation factors"/>
    <property type="match status" value="1"/>
</dbReference>
<dbReference type="EMBL" id="ARYH01000002">
    <property type="protein sequence ID" value="KCZ83600.1"/>
    <property type="molecule type" value="Genomic_DNA"/>
</dbReference>
<comment type="caution">
    <text evidence="1">The sequence shown here is derived from an EMBL/GenBank/DDBJ whole genome shotgun (WGS) entry which is preliminary data.</text>
</comment>